<reference evidence="2 3" key="1">
    <citation type="submission" date="2017-09" db="EMBL/GenBank/DDBJ databases">
        <authorList>
            <person name="Lee N."/>
            <person name="Cho B.-K."/>
        </authorList>
    </citation>
    <scope>NUCLEOTIDE SEQUENCE [LARGE SCALE GENOMIC DNA]</scope>
    <source>
        <strain evidence="2 3">ATCC 12769</strain>
    </source>
</reference>
<evidence type="ECO:0000259" key="1">
    <source>
        <dbReference type="Pfam" id="PF25232"/>
    </source>
</evidence>
<name>A0A5J6FHS7_9ACTN</name>
<feature type="domain" description="DUF7848" evidence="1">
    <location>
        <begin position="1"/>
        <end position="72"/>
    </location>
</feature>
<dbReference type="Pfam" id="PF25232">
    <property type="entry name" value="DUF7848"/>
    <property type="match status" value="1"/>
</dbReference>
<protein>
    <recommendedName>
        <fullName evidence="1">DUF7848 domain-containing protein</fullName>
    </recommendedName>
</protein>
<evidence type="ECO:0000313" key="3">
    <source>
        <dbReference type="Proteomes" id="UP000326178"/>
    </source>
</evidence>
<dbReference type="Proteomes" id="UP000326178">
    <property type="component" value="Chromosome"/>
</dbReference>
<dbReference type="KEGG" id="snk:CP967_31435"/>
<organism evidence="2 3">
    <name type="scientific">Streptomyces nitrosporeus</name>
    <dbReference type="NCBI Taxonomy" id="28894"/>
    <lineage>
        <taxon>Bacteria</taxon>
        <taxon>Bacillati</taxon>
        <taxon>Actinomycetota</taxon>
        <taxon>Actinomycetes</taxon>
        <taxon>Kitasatosporales</taxon>
        <taxon>Streptomycetaceae</taxon>
        <taxon>Streptomyces</taxon>
    </lineage>
</organism>
<keyword evidence="3" id="KW-1185">Reference proteome</keyword>
<evidence type="ECO:0000313" key="2">
    <source>
        <dbReference type="EMBL" id="QEU75882.1"/>
    </source>
</evidence>
<accession>A0A5J6FHS7</accession>
<dbReference type="AlphaFoldDB" id="A0A5J6FHS7"/>
<dbReference type="EMBL" id="CP023702">
    <property type="protein sequence ID" value="QEU75882.1"/>
    <property type="molecule type" value="Genomic_DNA"/>
</dbReference>
<dbReference type="OrthoDB" id="4236662at2"/>
<proteinExistence type="predicted"/>
<dbReference type="InterPro" id="IPR057170">
    <property type="entry name" value="DUF7848"/>
</dbReference>
<sequence>MSPRTVTRHVTHRISPHPDFPLMYSARCLSCGWNDEESYFPEAVDLACMEHAGRSNHRHFERTATSQAFVVRDGEDPVPPPLTPPASRT</sequence>
<gene>
    <name evidence="2" type="ORF">CP967_31435</name>
</gene>